<protein>
    <submittedName>
        <fullName evidence="1">BolA-like superfamily</fullName>
    </submittedName>
</protein>
<proteinExistence type="predicted"/>
<gene>
    <name evidence="1" type="ORF">BdWA1_003384</name>
</gene>
<organism evidence="1 2">
    <name type="scientific">Babesia duncani</name>
    <dbReference type="NCBI Taxonomy" id="323732"/>
    <lineage>
        <taxon>Eukaryota</taxon>
        <taxon>Sar</taxon>
        <taxon>Alveolata</taxon>
        <taxon>Apicomplexa</taxon>
        <taxon>Aconoidasida</taxon>
        <taxon>Piroplasmida</taxon>
        <taxon>Babesiidae</taxon>
        <taxon>Babesia</taxon>
    </lineage>
</organism>
<dbReference type="EMBL" id="JALLKP010000005">
    <property type="protein sequence ID" value="KAK2195084.1"/>
    <property type="molecule type" value="Genomic_DNA"/>
</dbReference>
<dbReference type="Proteomes" id="UP001214638">
    <property type="component" value="Unassembled WGS sequence"/>
</dbReference>
<dbReference type="RefSeq" id="XP_067801927.1">
    <property type="nucleotide sequence ID" value="XM_067948396.1"/>
</dbReference>
<reference evidence="1" key="1">
    <citation type="journal article" date="2023" name="Nat. Microbiol.">
        <title>Babesia duncani multi-omics identifies virulence factors and drug targets.</title>
        <authorList>
            <person name="Singh P."/>
            <person name="Lonardi S."/>
            <person name="Liang Q."/>
            <person name="Vydyam P."/>
            <person name="Khabirova E."/>
            <person name="Fang T."/>
            <person name="Gihaz S."/>
            <person name="Thekkiniath J."/>
            <person name="Munshi M."/>
            <person name="Abel S."/>
            <person name="Ciampossin L."/>
            <person name="Batugedara G."/>
            <person name="Gupta M."/>
            <person name="Lu X.M."/>
            <person name="Lenz T."/>
            <person name="Chakravarty S."/>
            <person name="Cornillot E."/>
            <person name="Hu Y."/>
            <person name="Ma W."/>
            <person name="Gonzalez L.M."/>
            <person name="Sanchez S."/>
            <person name="Estrada K."/>
            <person name="Sanchez-Flores A."/>
            <person name="Montero E."/>
            <person name="Harb O.S."/>
            <person name="Le Roch K.G."/>
            <person name="Mamoun C.B."/>
        </authorList>
    </citation>
    <scope>NUCLEOTIDE SEQUENCE</scope>
    <source>
        <strain evidence="1">WA1</strain>
    </source>
</reference>
<evidence type="ECO:0000313" key="1">
    <source>
        <dbReference type="EMBL" id="KAK2195084.1"/>
    </source>
</evidence>
<accession>A0AAD9UMN0</accession>
<name>A0AAD9UMN0_9APIC</name>
<dbReference type="GeneID" id="94337681"/>
<dbReference type="SUPFAM" id="SSF82657">
    <property type="entry name" value="BolA-like"/>
    <property type="match status" value="1"/>
</dbReference>
<dbReference type="AlphaFoldDB" id="A0AAD9UMN0"/>
<dbReference type="KEGG" id="bdw:94337681"/>
<sequence>MLNIFSTRRFYHRFAGPPSPNLEALKEAIISKLHPICFRIKNDSNYATYVHDEHFYGIICSPLFEDKSYAEINQMVQDIIGPLGLKGKVTFNCQPPSRFHVCFTCNLLFMAETRKTPSRPMDSAWLISCKSQELHYHEV</sequence>
<dbReference type="InterPro" id="IPR036065">
    <property type="entry name" value="BolA-like_sf"/>
</dbReference>
<evidence type="ECO:0000313" key="2">
    <source>
        <dbReference type="Proteomes" id="UP001214638"/>
    </source>
</evidence>
<comment type="caution">
    <text evidence="1">The sequence shown here is derived from an EMBL/GenBank/DDBJ whole genome shotgun (WGS) entry which is preliminary data.</text>
</comment>
<keyword evidence="2" id="KW-1185">Reference proteome</keyword>